<dbReference type="InterPro" id="IPR002781">
    <property type="entry name" value="TM_pro_TauE-like"/>
</dbReference>
<keyword evidence="3" id="KW-0813">Transport</keyword>
<feature type="transmembrane region" description="Helical" evidence="8">
    <location>
        <begin position="152"/>
        <end position="176"/>
    </location>
</feature>
<evidence type="ECO:0000256" key="4">
    <source>
        <dbReference type="ARBA" id="ARBA00022475"/>
    </source>
</evidence>
<evidence type="ECO:0000256" key="8">
    <source>
        <dbReference type="RuleBase" id="RU363041"/>
    </source>
</evidence>
<evidence type="ECO:0000256" key="6">
    <source>
        <dbReference type="ARBA" id="ARBA00022989"/>
    </source>
</evidence>
<sequence length="258" mass="27019">MEFTLDLATLLPLGIAALLAGFIDAIAGGGGMLVMPALLSIGMPPHLVIGTNKLVGTFGTFSASLTFIRKGLFKPALWWAMSFGTFFGALIGAVLIYLMSAGVLKKLLPLAILLAAAYLAWPRRSASATTHPKPPLPPPAIRRGVKLITGGLIGFYDGFIGPGTGAFWMVAAIRLFQLDVVAAAGVARFMNFISNIAALLTFMVLGNVDYAIGLSMGAILMIGAFIGAHSAIRYGAPFIRPVFLLVVLLMAGRLLVTG</sequence>
<evidence type="ECO:0000256" key="3">
    <source>
        <dbReference type="ARBA" id="ARBA00022448"/>
    </source>
</evidence>
<keyword evidence="7 8" id="KW-0472">Membrane</keyword>
<dbReference type="RefSeq" id="WP_034435183.1">
    <property type="nucleotide sequence ID" value="NZ_CBTK010000262.1"/>
</dbReference>
<evidence type="ECO:0000256" key="2">
    <source>
        <dbReference type="ARBA" id="ARBA00009142"/>
    </source>
</evidence>
<organism evidence="9 10">
    <name type="scientific">Candidatus Contendobacter odensis Run_B_J11</name>
    <dbReference type="NCBI Taxonomy" id="1400861"/>
    <lineage>
        <taxon>Bacteria</taxon>
        <taxon>Pseudomonadati</taxon>
        <taxon>Pseudomonadota</taxon>
        <taxon>Gammaproteobacteria</taxon>
        <taxon>Candidatus Competibacteraceae</taxon>
        <taxon>Candidatus Contendibacter</taxon>
    </lineage>
</organism>
<comment type="subcellular location">
    <subcellularLocation>
        <location evidence="1 8">Cell membrane</location>
        <topology evidence="1 8">Multi-pass membrane protein</topology>
    </subcellularLocation>
</comment>
<keyword evidence="10" id="KW-1185">Reference proteome</keyword>
<feature type="transmembrane region" description="Helical" evidence="8">
    <location>
        <begin position="7"/>
        <end position="27"/>
    </location>
</feature>
<feature type="transmembrane region" description="Helical" evidence="8">
    <location>
        <begin position="212"/>
        <end position="232"/>
    </location>
</feature>
<comment type="similarity">
    <text evidence="2 8">Belongs to the 4-toluene sulfonate uptake permease (TSUP) (TC 2.A.102) family.</text>
</comment>
<evidence type="ECO:0000313" key="10">
    <source>
        <dbReference type="Proteomes" id="UP000019184"/>
    </source>
</evidence>
<proteinExistence type="inferred from homology"/>
<dbReference type="EMBL" id="CBTK010000262">
    <property type="protein sequence ID" value="CDH46498.1"/>
    <property type="molecule type" value="Genomic_DNA"/>
</dbReference>
<keyword evidence="6 8" id="KW-1133">Transmembrane helix</keyword>
<dbReference type="PANTHER" id="PTHR30269">
    <property type="entry name" value="TRANSMEMBRANE PROTEIN YFCA"/>
    <property type="match status" value="1"/>
</dbReference>
<dbReference type="Pfam" id="PF01925">
    <property type="entry name" value="TauE"/>
    <property type="match status" value="1"/>
</dbReference>
<comment type="caution">
    <text evidence="9">The sequence shown here is derived from an EMBL/GenBank/DDBJ whole genome shotgun (WGS) entry which is preliminary data.</text>
</comment>
<evidence type="ECO:0000256" key="7">
    <source>
        <dbReference type="ARBA" id="ARBA00023136"/>
    </source>
</evidence>
<name>A0A7U7GE43_9GAMM</name>
<evidence type="ECO:0000313" key="9">
    <source>
        <dbReference type="EMBL" id="CDH46498.1"/>
    </source>
</evidence>
<protein>
    <recommendedName>
        <fullName evidence="8">Probable membrane transporter protein</fullName>
    </recommendedName>
</protein>
<gene>
    <name evidence="9" type="ORF">BN874_470005</name>
</gene>
<dbReference type="Proteomes" id="UP000019184">
    <property type="component" value="Unassembled WGS sequence"/>
</dbReference>
<dbReference type="PANTHER" id="PTHR30269:SF25">
    <property type="entry name" value="MEMBRANE TRANSPORTER PROTEIN-RELATED"/>
    <property type="match status" value="1"/>
</dbReference>
<reference evidence="9 10" key="1">
    <citation type="journal article" date="2014" name="ISME J.">
        <title>Candidatus Competibacter-lineage genomes retrieved from metagenomes reveal functional metabolic diversity.</title>
        <authorList>
            <person name="McIlroy S.J."/>
            <person name="Albertsen M."/>
            <person name="Andresen E.K."/>
            <person name="Saunders A.M."/>
            <person name="Kristiansen R."/>
            <person name="Stokholm-Bjerregaard M."/>
            <person name="Nielsen K.L."/>
            <person name="Nielsen P.H."/>
        </authorList>
    </citation>
    <scope>NUCLEOTIDE SEQUENCE [LARGE SCALE GENOMIC DNA]</scope>
    <source>
        <strain evidence="9 10">Run_B_J11</strain>
    </source>
</reference>
<feature type="transmembrane region" description="Helical" evidence="8">
    <location>
        <begin position="238"/>
        <end position="256"/>
    </location>
</feature>
<keyword evidence="4 8" id="KW-1003">Cell membrane</keyword>
<feature type="transmembrane region" description="Helical" evidence="8">
    <location>
        <begin position="103"/>
        <end position="121"/>
    </location>
</feature>
<keyword evidence="5 8" id="KW-0812">Transmembrane</keyword>
<feature type="transmembrane region" description="Helical" evidence="8">
    <location>
        <begin position="77"/>
        <end position="97"/>
    </location>
</feature>
<evidence type="ECO:0000256" key="1">
    <source>
        <dbReference type="ARBA" id="ARBA00004651"/>
    </source>
</evidence>
<feature type="transmembrane region" description="Helical" evidence="8">
    <location>
        <begin position="182"/>
        <end position="205"/>
    </location>
</feature>
<dbReference type="InterPro" id="IPR052017">
    <property type="entry name" value="TSUP"/>
</dbReference>
<evidence type="ECO:0000256" key="5">
    <source>
        <dbReference type="ARBA" id="ARBA00022692"/>
    </source>
</evidence>
<dbReference type="GO" id="GO:0005886">
    <property type="term" value="C:plasma membrane"/>
    <property type="evidence" value="ECO:0007669"/>
    <property type="project" value="UniProtKB-SubCell"/>
</dbReference>
<dbReference type="AlphaFoldDB" id="A0A7U7GE43"/>
<feature type="transmembrane region" description="Helical" evidence="8">
    <location>
        <begin position="47"/>
        <end position="68"/>
    </location>
</feature>
<dbReference type="OrthoDB" id="554695at2"/>
<accession>A0A7U7GE43</accession>